<organism evidence="2 3">
    <name type="scientific">Ascaris lumbricoides</name>
    <name type="common">Giant roundworm</name>
    <dbReference type="NCBI Taxonomy" id="6252"/>
    <lineage>
        <taxon>Eukaryota</taxon>
        <taxon>Metazoa</taxon>
        <taxon>Ecdysozoa</taxon>
        <taxon>Nematoda</taxon>
        <taxon>Chromadorea</taxon>
        <taxon>Rhabditida</taxon>
        <taxon>Spirurina</taxon>
        <taxon>Ascaridomorpha</taxon>
        <taxon>Ascaridoidea</taxon>
        <taxon>Ascarididae</taxon>
        <taxon>Ascaris</taxon>
    </lineage>
</organism>
<dbReference type="AlphaFoldDB" id="A0A0M3ISG5"/>
<evidence type="ECO:0000256" key="1">
    <source>
        <dbReference type="SAM" id="MobiDB-lite"/>
    </source>
</evidence>
<proteinExistence type="predicted"/>
<protein>
    <submittedName>
        <fullName evidence="3">Secreted protein</fullName>
    </submittedName>
</protein>
<dbReference type="WBParaSite" id="ALUE_0002169301-mRNA-1">
    <property type="protein sequence ID" value="ALUE_0002169301-mRNA-1"/>
    <property type="gene ID" value="ALUE_0002169301"/>
</dbReference>
<evidence type="ECO:0000313" key="3">
    <source>
        <dbReference type="WBParaSite" id="ALUE_0002169301-mRNA-1"/>
    </source>
</evidence>
<feature type="region of interest" description="Disordered" evidence="1">
    <location>
        <begin position="47"/>
        <end position="77"/>
    </location>
</feature>
<accession>A0A0M3ISG5</accession>
<name>A0A0M3ISG5_ASCLU</name>
<keyword evidence="2" id="KW-1185">Reference proteome</keyword>
<reference evidence="3" key="1">
    <citation type="submission" date="2017-02" db="UniProtKB">
        <authorList>
            <consortium name="WormBaseParasite"/>
        </authorList>
    </citation>
    <scope>IDENTIFICATION</scope>
</reference>
<evidence type="ECO:0000313" key="2">
    <source>
        <dbReference type="Proteomes" id="UP000036681"/>
    </source>
</evidence>
<sequence length="77" mass="8710">MGSLPSSLFIRRCSTRYGSRMLPKKRFQLSACAFTFHTRPSAAARDSSWRSLTTNRGSSRQFRGSCSRPLDSNDDVF</sequence>
<feature type="compositionally biased region" description="Polar residues" evidence="1">
    <location>
        <begin position="49"/>
        <end position="64"/>
    </location>
</feature>
<dbReference type="Proteomes" id="UP000036681">
    <property type="component" value="Unplaced"/>
</dbReference>